<feature type="compositionally biased region" description="Basic and acidic residues" evidence="1">
    <location>
        <begin position="1"/>
        <end position="24"/>
    </location>
</feature>
<organism evidence="2 3">
    <name type="scientific">uncultured phage cr23_1</name>
    <dbReference type="NCBI Taxonomy" id="2986419"/>
    <lineage>
        <taxon>Viruses</taxon>
        <taxon>Duplodnaviria</taxon>
        <taxon>Heunggongvirae</taxon>
        <taxon>Uroviricota</taxon>
        <taxon>Caudoviricetes</taxon>
        <taxon>Crassvirales</taxon>
        <taxon>Suoliviridae</taxon>
        <taxon>Uncouvirinae</taxon>
        <taxon>Aurodevirus</taxon>
        <taxon>Aurodevirus hiberniae</taxon>
    </lineage>
</organism>
<sequence>MAKVSKKAEKLAKKNKAKVEEPLKTQDTVATTVEAPKPDEKPAEVVENKETKDKPQVKDEKTKTEGEVIVPEVVKPESVAITTSTSLGGMLGSDGSKDRIDKNHAIELMGIIRNEYLTNPETPEKVKKAMKRQFDVMTSVALVQYFTQLEGDFQTMGVRINAEMREQAERVLGEYLGIKVKYMQANDNSRQLVLEFKEVPEEVKENARKDAAAAKEEIPEPDPNIPAVDKLKALRTIFSQKEGIGKNFLQGIEWGRKAFSFSKEEKKAVVLANLIKSGADATLLTCIKGMVGGKLNTEHSILGAHALLKGWCPSVSDAEIAELIQVIVSINSEKKLKEWNERVGDNLKTTLEKELSAVTLNILTANADKAIDAILKGKDDEVTVMNADQNGFVTIHPSAIYKTLVSTYGDSPSILKDKVAELVKYYAKPIARFADYVDKSAYSDK</sequence>
<evidence type="ECO:0000313" key="3">
    <source>
        <dbReference type="Proteomes" id="UP000828083"/>
    </source>
</evidence>
<gene>
    <name evidence="2" type="primary">gp_78061</name>
</gene>
<reference evidence="2 3" key="1">
    <citation type="submission" date="2021-04" db="EMBL/GenBank/DDBJ databases">
        <authorList>
            <person name="Shkoporov A.N."/>
            <person name="Stockdale S.R."/>
            <person name="Guerin E."/>
            <person name="Ross R.P."/>
            <person name="Hill C."/>
        </authorList>
    </citation>
    <scope>NUCLEOTIDE SEQUENCE [LARGE SCALE GENOMIC DNA]</scope>
    <source>
        <strain evidence="3">cr23_1</strain>
    </source>
</reference>
<feature type="region of interest" description="Disordered" evidence="1">
    <location>
        <begin position="1"/>
        <end position="63"/>
    </location>
</feature>
<dbReference type="Proteomes" id="UP000828083">
    <property type="component" value="Segment"/>
</dbReference>
<feature type="compositionally biased region" description="Basic and acidic residues" evidence="1">
    <location>
        <begin position="36"/>
        <end position="63"/>
    </location>
</feature>
<evidence type="ECO:0000313" key="2">
    <source>
        <dbReference type="EMBL" id="QWM91389.1"/>
    </source>
</evidence>
<dbReference type="GeneID" id="75687845"/>
<protein>
    <submittedName>
        <fullName evidence="2">Uncharacterized protein</fullName>
    </submittedName>
</protein>
<dbReference type="KEGG" id="vg:75687845"/>
<evidence type="ECO:0000256" key="1">
    <source>
        <dbReference type="SAM" id="MobiDB-lite"/>
    </source>
</evidence>
<dbReference type="RefSeq" id="YP_010510329.1">
    <property type="nucleotide sequence ID" value="NC_067218.1"/>
</dbReference>
<name>A0AAE7V3W9_9CAUD</name>
<accession>A0AAE7V3W9</accession>
<keyword evidence="3" id="KW-1185">Reference proteome</keyword>
<dbReference type="EMBL" id="MZ130500">
    <property type="protein sequence ID" value="QWM91389.1"/>
    <property type="molecule type" value="Genomic_DNA"/>
</dbReference>
<proteinExistence type="predicted"/>